<dbReference type="Proteomes" id="UP000299102">
    <property type="component" value="Unassembled WGS sequence"/>
</dbReference>
<evidence type="ECO:0000313" key="2">
    <source>
        <dbReference type="Proteomes" id="UP000299102"/>
    </source>
</evidence>
<name>A0A4C1Z262_EUMVA</name>
<gene>
    <name evidence="1" type="ORF">EVAR_53706_1</name>
</gene>
<proteinExistence type="predicted"/>
<keyword evidence="2" id="KW-1185">Reference proteome</keyword>
<evidence type="ECO:0000313" key="1">
    <source>
        <dbReference type="EMBL" id="GBP81312.1"/>
    </source>
</evidence>
<dbReference type="EMBL" id="BGZK01001506">
    <property type="protein sequence ID" value="GBP81312.1"/>
    <property type="molecule type" value="Genomic_DNA"/>
</dbReference>
<sequence length="134" mass="15064">MHYLKRFALRGVRRSRQTRIPRRLRSANGSPDVIARDLLNGGVCADQRRRQYTCGWGDRTFASDDAIASISTLDCIDIDNMQTPQLLNWAAARARRRTLHSAHGYFNSTRALPPATLAPPPGDAPVFTYLRSCH</sequence>
<reference evidence="1 2" key="1">
    <citation type="journal article" date="2019" name="Commun. Biol.">
        <title>The bagworm genome reveals a unique fibroin gene that provides high tensile strength.</title>
        <authorList>
            <person name="Kono N."/>
            <person name="Nakamura H."/>
            <person name="Ohtoshi R."/>
            <person name="Tomita M."/>
            <person name="Numata K."/>
            <person name="Arakawa K."/>
        </authorList>
    </citation>
    <scope>NUCLEOTIDE SEQUENCE [LARGE SCALE GENOMIC DNA]</scope>
</reference>
<protein>
    <submittedName>
        <fullName evidence="1">Uncharacterized protein</fullName>
    </submittedName>
</protein>
<organism evidence="1 2">
    <name type="scientific">Eumeta variegata</name>
    <name type="common">Bagworm moth</name>
    <name type="synonym">Eumeta japonica</name>
    <dbReference type="NCBI Taxonomy" id="151549"/>
    <lineage>
        <taxon>Eukaryota</taxon>
        <taxon>Metazoa</taxon>
        <taxon>Ecdysozoa</taxon>
        <taxon>Arthropoda</taxon>
        <taxon>Hexapoda</taxon>
        <taxon>Insecta</taxon>
        <taxon>Pterygota</taxon>
        <taxon>Neoptera</taxon>
        <taxon>Endopterygota</taxon>
        <taxon>Lepidoptera</taxon>
        <taxon>Glossata</taxon>
        <taxon>Ditrysia</taxon>
        <taxon>Tineoidea</taxon>
        <taxon>Psychidae</taxon>
        <taxon>Oiketicinae</taxon>
        <taxon>Eumeta</taxon>
    </lineage>
</organism>
<accession>A0A4C1Z262</accession>
<dbReference type="AlphaFoldDB" id="A0A4C1Z262"/>
<comment type="caution">
    <text evidence="1">The sequence shown here is derived from an EMBL/GenBank/DDBJ whole genome shotgun (WGS) entry which is preliminary data.</text>
</comment>